<evidence type="ECO:0000313" key="2">
    <source>
        <dbReference type="EMBL" id="KQB34676.1"/>
    </source>
</evidence>
<dbReference type="Proteomes" id="UP000050320">
    <property type="component" value="Unassembled WGS sequence"/>
</dbReference>
<gene>
    <name evidence="2" type="ORF">AOG54_04070</name>
</gene>
<dbReference type="RefSeq" id="WP_052656714.1">
    <property type="nucleotide sequence ID" value="NZ_LJCQ01000115.1"/>
</dbReference>
<protein>
    <recommendedName>
        <fullName evidence="1">Glycosyltransferase 2-like domain-containing protein</fullName>
    </recommendedName>
</protein>
<evidence type="ECO:0000313" key="3">
    <source>
        <dbReference type="Proteomes" id="UP000050320"/>
    </source>
</evidence>
<accession>A0A0N8VKU2</accession>
<dbReference type="GO" id="GO:0016758">
    <property type="term" value="F:hexosyltransferase activity"/>
    <property type="evidence" value="ECO:0007669"/>
    <property type="project" value="UniProtKB-ARBA"/>
</dbReference>
<dbReference type="PANTHER" id="PTHR22916:SF3">
    <property type="entry name" value="UDP-GLCNAC:BETAGAL BETA-1,3-N-ACETYLGLUCOSAMINYLTRANSFERASE-LIKE PROTEIN 1"/>
    <property type="match status" value="1"/>
</dbReference>
<reference evidence="2 3" key="1">
    <citation type="submission" date="2015-09" db="EMBL/GenBank/DDBJ databases">
        <title>Heavy metals and arsenic resistance mechanisms in polyextremophilic archaea of the family Ferroplasmaceae.</title>
        <authorList>
            <person name="Bulaev A.G."/>
            <person name="Kanygina A.V."/>
        </authorList>
    </citation>
    <scope>NUCLEOTIDE SEQUENCE [LARGE SCALE GENOMIC DNA]</scope>
    <source>
        <strain evidence="2 3">VT</strain>
    </source>
</reference>
<dbReference type="Gene3D" id="3.90.550.10">
    <property type="entry name" value="Spore Coat Polysaccharide Biosynthesis Protein SpsA, Chain A"/>
    <property type="match status" value="1"/>
</dbReference>
<dbReference type="GeneID" id="84221140"/>
<dbReference type="OrthoDB" id="56830at2157"/>
<evidence type="ECO:0000259" key="1">
    <source>
        <dbReference type="Pfam" id="PF00535"/>
    </source>
</evidence>
<dbReference type="Pfam" id="PF00535">
    <property type="entry name" value="Glycos_transf_2"/>
    <property type="match status" value="1"/>
</dbReference>
<dbReference type="InterPro" id="IPR029044">
    <property type="entry name" value="Nucleotide-diphossugar_trans"/>
</dbReference>
<dbReference type="SUPFAM" id="SSF53448">
    <property type="entry name" value="Nucleotide-diphospho-sugar transferases"/>
    <property type="match status" value="1"/>
</dbReference>
<name>A0A0N8VKU2_9ARCH</name>
<feature type="domain" description="Glycosyltransferase 2-like" evidence="1">
    <location>
        <begin position="7"/>
        <end position="120"/>
    </location>
</feature>
<sequence length="307" mass="36700">MESDFISVIIPSYKPNNLVYKAIESALNQSLGRDFYEIIVVLNYEDQKISEMENEHLIKVLHVNDLSLSSKYIAALRISHGNILSFLDYDDLFYSNKLEYVYNSFKNNKNLVYFHNRCTFINDEGNSIDEYYYSPDFNLSSISIKKDIINMEYLSKVRALYDTFFYYISLDSGGEIELSREFLTYYRFHESTSNTNLRGIDRWKIKMETYLRYLNSLETMYKFLKTKKSRMLARDYIISLKIELNMLSGLLNSGIKYDLNYDDVLHWLSVASYKGNRFHYPFKFIKIFQYKLPLKYNRRVEDYLLKI</sequence>
<dbReference type="InterPro" id="IPR001173">
    <property type="entry name" value="Glyco_trans_2-like"/>
</dbReference>
<proteinExistence type="predicted"/>
<keyword evidence="3" id="KW-1185">Reference proteome</keyword>
<dbReference type="PANTHER" id="PTHR22916">
    <property type="entry name" value="GLYCOSYLTRANSFERASE"/>
    <property type="match status" value="1"/>
</dbReference>
<dbReference type="AlphaFoldDB" id="A0A0N8VKU2"/>
<dbReference type="CDD" id="cd00761">
    <property type="entry name" value="Glyco_tranf_GTA_type"/>
    <property type="match status" value="1"/>
</dbReference>
<organism evidence="2 3">
    <name type="scientific">Acidiplasma aeolicum</name>
    <dbReference type="NCBI Taxonomy" id="507754"/>
    <lineage>
        <taxon>Archaea</taxon>
        <taxon>Methanobacteriati</taxon>
        <taxon>Thermoplasmatota</taxon>
        <taxon>Thermoplasmata</taxon>
        <taxon>Thermoplasmatales</taxon>
        <taxon>Ferroplasmaceae</taxon>
        <taxon>Acidiplasma</taxon>
    </lineage>
</organism>
<dbReference type="EMBL" id="LKBG01000226">
    <property type="protein sequence ID" value="KQB34676.1"/>
    <property type="molecule type" value="Genomic_DNA"/>
</dbReference>
<comment type="caution">
    <text evidence="2">The sequence shown here is derived from an EMBL/GenBank/DDBJ whole genome shotgun (WGS) entry which is preliminary data.</text>
</comment>